<reference evidence="2" key="1">
    <citation type="journal article" date="2023" name="Nat. Plants">
        <title>Single-cell RNA sequencing provides a high-resolution roadmap for understanding the multicellular compartmentation of specialized metabolism.</title>
        <authorList>
            <person name="Sun S."/>
            <person name="Shen X."/>
            <person name="Li Y."/>
            <person name="Li Y."/>
            <person name="Wang S."/>
            <person name="Li R."/>
            <person name="Zhang H."/>
            <person name="Shen G."/>
            <person name="Guo B."/>
            <person name="Wei J."/>
            <person name="Xu J."/>
            <person name="St-Pierre B."/>
            <person name="Chen S."/>
            <person name="Sun C."/>
        </authorList>
    </citation>
    <scope>NUCLEOTIDE SEQUENCE [LARGE SCALE GENOMIC DNA]</scope>
</reference>
<accession>A0ACB9ZYK3</accession>
<evidence type="ECO:0000313" key="2">
    <source>
        <dbReference type="Proteomes" id="UP001060085"/>
    </source>
</evidence>
<organism evidence="1 2">
    <name type="scientific">Catharanthus roseus</name>
    <name type="common">Madagascar periwinkle</name>
    <name type="synonym">Vinca rosea</name>
    <dbReference type="NCBI Taxonomy" id="4058"/>
    <lineage>
        <taxon>Eukaryota</taxon>
        <taxon>Viridiplantae</taxon>
        <taxon>Streptophyta</taxon>
        <taxon>Embryophyta</taxon>
        <taxon>Tracheophyta</taxon>
        <taxon>Spermatophyta</taxon>
        <taxon>Magnoliopsida</taxon>
        <taxon>eudicotyledons</taxon>
        <taxon>Gunneridae</taxon>
        <taxon>Pentapetalae</taxon>
        <taxon>asterids</taxon>
        <taxon>lamiids</taxon>
        <taxon>Gentianales</taxon>
        <taxon>Apocynaceae</taxon>
        <taxon>Rauvolfioideae</taxon>
        <taxon>Vinceae</taxon>
        <taxon>Catharanthinae</taxon>
        <taxon>Catharanthus</taxon>
    </lineage>
</organism>
<keyword evidence="2" id="KW-1185">Reference proteome</keyword>
<comment type="caution">
    <text evidence="1">The sequence shown here is derived from an EMBL/GenBank/DDBJ whole genome shotgun (WGS) entry which is preliminary data.</text>
</comment>
<proteinExistence type="predicted"/>
<sequence length="185" mass="21931">MHRAVLYVGCQFWLRSCVRKRQWIALYVTSLPYEGLFRWRGRFKLGRVDPLEEGRRLRRLWPNRLAWDGQGPSKPLKILEKTPYVWSIKNPYNFFQRRKSLHTLSSRTHHLLKIFQTHNLLDLLLELGNDESYMNSAKDSSIGPEGATSCIREVKTSWLKASKGKFRIQIEGLEEFTRLQIHFKD</sequence>
<name>A0ACB9ZYK3_CATRO</name>
<evidence type="ECO:0000313" key="1">
    <source>
        <dbReference type="EMBL" id="KAI5653060.1"/>
    </source>
</evidence>
<dbReference type="Proteomes" id="UP001060085">
    <property type="component" value="Linkage Group LG07"/>
</dbReference>
<gene>
    <name evidence="1" type="ORF">M9H77_30247</name>
</gene>
<dbReference type="EMBL" id="CM044707">
    <property type="protein sequence ID" value="KAI5653060.1"/>
    <property type="molecule type" value="Genomic_DNA"/>
</dbReference>
<protein>
    <submittedName>
        <fullName evidence="1">Uncharacterized protein</fullName>
    </submittedName>
</protein>